<dbReference type="EMBL" id="CVRB01000001">
    <property type="protein sequence ID" value="CRK81732.1"/>
    <property type="molecule type" value="Genomic_DNA"/>
</dbReference>
<dbReference type="AlphaFoldDB" id="A0A0U1NVF1"/>
<evidence type="ECO:0000313" key="2">
    <source>
        <dbReference type="Proteomes" id="UP000199087"/>
    </source>
</evidence>
<reference evidence="2" key="1">
    <citation type="submission" date="2015-05" db="EMBL/GenBank/DDBJ databases">
        <authorList>
            <person name="Urmite Genomes"/>
        </authorList>
    </citation>
    <scope>NUCLEOTIDE SEQUENCE [LARGE SCALE GENOMIC DNA]</scope>
    <source>
        <strain evidence="2">LF1</strain>
    </source>
</reference>
<dbReference type="Proteomes" id="UP000199087">
    <property type="component" value="Unassembled WGS sequence"/>
</dbReference>
<accession>A0A0U1NVF1</accession>
<gene>
    <name evidence="1" type="ORF">BN000_01644</name>
</gene>
<sequence>MDLQQIASFVVRFQLAAIEMETGKKQWRIKVTHVQEDRETLFESMEDAFMFMKEIAEDV</sequence>
<proteinExistence type="predicted"/>
<organism evidence="1 2">
    <name type="scientific">Neobacillus massiliamazoniensis</name>
    <dbReference type="NCBI Taxonomy" id="1499688"/>
    <lineage>
        <taxon>Bacteria</taxon>
        <taxon>Bacillati</taxon>
        <taxon>Bacillota</taxon>
        <taxon>Bacilli</taxon>
        <taxon>Bacillales</taxon>
        <taxon>Bacillaceae</taxon>
        <taxon>Neobacillus</taxon>
    </lineage>
</organism>
<keyword evidence="2" id="KW-1185">Reference proteome</keyword>
<dbReference type="STRING" id="1499688.BN000_01644"/>
<protein>
    <submittedName>
        <fullName evidence="1">Uncharacterized protein</fullName>
    </submittedName>
</protein>
<evidence type="ECO:0000313" key="1">
    <source>
        <dbReference type="EMBL" id="CRK81732.1"/>
    </source>
</evidence>
<name>A0A0U1NVF1_9BACI</name>
<dbReference type="RefSeq" id="WP_090633026.1">
    <property type="nucleotide sequence ID" value="NZ_CVRB01000001.1"/>
</dbReference>
<dbReference type="OrthoDB" id="2934161at2"/>